<dbReference type="GO" id="GO:0006099">
    <property type="term" value="P:tricarboxylic acid cycle"/>
    <property type="evidence" value="ECO:0007669"/>
    <property type="project" value="InterPro"/>
</dbReference>
<comment type="caution">
    <text evidence="8">The sequence shown here is derived from an EMBL/GenBank/DDBJ whole genome shotgun (WGS) entry which is preliminary data.</text>
</comment>
<dbReference type="GO" id="GO:0005829">
    <property type="term" value="C:cytosol"/>
    <property type="evidence" value="ECO:0007669"/>
    <property type="project" value="TreeGrafter"/>
</dbReference>
<dbReference type="EMBL" id="JABFOR010000044">
    <property type="protein sequence ID" value="NOJ73422.1"/>
    <property type="molecule type" value="Genomic_DNA"/>
</dbReference>
<evidence type="ECO:0000313" key="9">
    <source>
        <dbReference type="Proteomes" id="UP000552038"/>
    </source>
</evidence>
<comment type="catalytic activity">
    <reaction evidence="4">
        <text>oxaloacetate + acetyl-CoA + H2O = citrate + CoA + H(+)</text>
        <dbReference type="Rhea" id="RHEA:16845"/>
        <dbReference type="ChEBI" id="CHEBI:15377"/>
        <dbReference type="ChEBI" id="CHEBI:15378"/>
        <dbReference type="ChEBI" id="CHEBI:16452"/>
        <dbReference type="ChEBI" id="CHEBI:16947"/>
        <dbReference type="ChEBI" id="CHEBI:57287"/>
        <dbReference type="ChEBI" id="CHEBI:57288"/>
        <dbReference type="EC" id="2.3.3.16"/>
    </reaction>
</comment>
<dbReference type="PRINTS" id="PR00143">
    <property type="entry name" value="CITRTSNTHASE"/>
</dbReference>
<accession>A0AAP7A3Y4</accession>
<dbReference type="Proteomes" id="UP000552038">
    <property type="component" value="Unassembled WGS sequence"/>
</dbReference>
<dbReference type="Gene3D" id="1.10.580.10">
    <property type="entry name" value="Citrate Synthase, domain 1"/>
    <property type="match status" value="1"/>
</dbReference>
<feature type="active site" evidence="6">
    <location>
        <position position="256"/>
    </location>
</feature>
<evidence type="ECO:0000256" key="5">
    <source>
        <dbReference type="PIRNR" id="PIRNR001369"/>
    </source>
</evidence>
<dbReference type="InterPro" id="IPR016143">
    <property type="entry name" value="Citrate_synth-like_sm_a-sub"/>
</dbReference>
<comment type="similarity">
    <text evidence="2 5 7">Belongs to the citrate synthase family.</text>
</comment>
<evidence type="ECO:0000256" key="3">
    <source>
        <dbReference type="ARBA" id="ARBA00022679"/>
    </source>
</evidence>
<dbReference type="InterPro" id="IPR036969">
    <property type="entry name" value="Citrate_synthase_sf"/>
</dbReference>
<dbReference type="Gene3D" id="1.10.230.10">
    <property type="entry name" value="Cytochrome P450-Terp, domain 2"/>
    <property type="match status" value="1"/>
</dbReference>
<dbReference type="AlphaFoldDB" id="A0AAP7A3Y4"/>
<dbReference type="InterPro" id="IPR002020">
    <property type="entry name" value="Citrate_synthase"/>
</dbReference>
<dbReference type="GO" id="GO:0036440">
    <property type="term" value="F:citrate synthase activity"/>
    <property type="evidence" value="ECO:0007669"/>
    <property type="project" value="UniProtKB-EC"/>
</dbReference>
<keyword evidence="3 5" id="KW-0808">Transferase</keyword>
<dbReference type="InterPro" id="IPR024176">
    <property type="entry name" value="Citrate_synthase_bac-typ"/>
</dbReference>
<dbReference type="InterPro" id="IPR019810">
    <property type="entry name" value="Citrate_synthase_AS"/>
</dbReference>
<dbReference type="CDD" id="cd06109">
    <property type="entry name" value="BsCS-I_like"/>
    <property type="match status" value="1"/>
</dbReference>
<evidence type="ECO:0000256" key="4">
    <source>
        <dbReference type="ARBA" id="ARBA00049288"/>
    </source>
</evidence>
<dbReference type="PIRSF" id="PIRSF001369">
    <property type="entry name" value="Citrate_synth"/>
    <property type="match status" value="1"/>
</dbReference>
<dbReference type="PROSITE" id="PS00480">
    <property type="entry name" value="CITRATE_SYNTHASE"/>
    <property type="match status" value="1"/>
</dbReference>
<sequence>MMVDKGLKGVVAAETELSFIDGNAGILLYRGYDAKELAIRHSFEEVAYLLWYGSLPNSAELQSFKAAWVRCRQLPEPVIQCLNQLPSDMNLMSQLRTAVSVLGTTVYEGAPHVEQAMALTAVMPAIIANLYRKKNGLPVWESIPSNSSLSHAAHYLYLLTGEVPSDIHASALETYMILTMEHGLNASTFTARVITSTESDMVSALTGALGAMKGALHGGAPSGVTEMLEQIGTADCAEDWLRGQLEQRRLLMGFGHRIYRTRDPRAEALKMRISQMEESDHWLDLAQSVEDTAVRLLDEYKPGRKLYANVEFYAAAIMRAIGLPSELFTPTFSASRTVGWTAHMIEQAKDNVIYRPDAKYIGSFPATEYVS</sequence>
<feature type="active site" evidence="6">
    <location>
        <position position="311"/>
    </location>
</feature>
<dbReference type="Pfam" id="PF00285">
    <property type="entry name" value="Citrate_synt"/>
    <property type="match status" value="1"/>
</dbReference>
<reference evidence="8 9" key="1">
    <citation type="submission" date="2020-05" db="EMBL/GenBank/DDBJ databases">
        <title>Whole genome sequencing and identification of novel metabolites from Paenibacillus alvei strain JR949.</title>
        <authorList>
            <person name="Rajendhran J."/>
            <person name="Sree Pranav P."/>
            <person name="Mahalakshmi B."/>
            <person name="Karthikeyan R."/>
        </authorList>
    </citation>
    <scope>NUCLEOTIDE SEQUENCE [LARGE SCALE GENOMIC DNA]</scope>
    <source>
        <strain evidence="8 9">JR949</strain>
    </source>
</reference>
<name>A0AAP7A3Y4_PAEAL</name>
<evidence type="ECO:0000256" key="7">
    <source>
        <dbReference type="RuleBase" id="RU003406"/>
    </source>
</evidence>
<organism evidence="8 9">
    <name type="scientific">Paenibacillus alvei</name>
    <name type="common">Bacillus alvei</name>
    <dbReference type="NCBI Taxonomy" id="44250"/>
    <lineage>
        <taxon>Bacteria</taxon>
        <taxon>Bacillati</taxon>
        <taxon>Bacillota</taxon>
        <taxon>Bacilli</taxon>
        <taxon>Bacillales</taxon>
        <taxon>Paenibacillaceae</taxon>
        <taxon>Paenibacillus</taxon>
    </lineage>
</organism>
<dbReference type="InterPro" id="IPR016142">
    <property type="entry name" value="Citrate_synth-like_lrg_a-sub"/>
</dbReference>
<evidence type="ECO:0000256" key="2">
    <source>
        <dbReference type="ARBA" id="ARBA00010566"/>
    </source>
</evidence>
<gene>
    <name evidence="8" type="ORF">HMI46_23130</name>
</gene>
<dbReference type="GO" id="GO:0005975">
    <property type="term" value="P:carbohydrate metabolic process"/>
    <property type="evidence" value="ECO:0007669"/>
    <property type="project" value="TreeGrafter"/>
</dbReference>
<evidence type="ECO:0000313" key="8">
    <source>
        <dbReference type="EMBL" id="NOJ73422.1"/>
    </source>
</evidence>
<dbReference type="PANTHER" id="PTHR11739">
    <property type="entry name" value="CITRATE SYNTHASE"/>
    <property type="match status" value="1"/>
</dbReference>
<evidence type="ECO:0000256" key="1">
    <source>
        <dbReference type="ARBA" id="ARBA00005163"/>
    </source>
</evidence>
<proteinExistence type="inferred from homology"/>
<dbReference type="SUPFAM" id="SSF48256">
    <property type="entry name" value="Citrate synthase"/>
    <property type="match status" value="1"/>
</dbReference>
<evidence type="ECO:0000256" key="6">
    <source>
        <dbReference type="PIRSR" id="PIRSR001369-1"/>
    </source>
</evidence>
<protein>
    <recommendedName>
        <fullName evidence="5">Citrate synthase</fullName>
    </recommendedName>
</protein>
<dbReference type="PANTHER" id="PTHR11739:SF4">
    <property type="entry name" value="CITRATE SYNTHASE, PEROXISOMAL"/>
    <property type="match status" value="1"/>
</dbReference>
<comment type="pathway">
    <text evidence="1">Carbohydrate metabolism; tricarboxylic acid cycle.</text>
</comment>